<accession>A0A5D0CNG1</accession>
<name>A0A5D0CNG1_9BACL</name>
<dbReference type="RefSeq" id="WP_148456715.1">
    <property type="nucleotide sequence ID" value="NZ_VSDO01000005.1"/>
</dbReference>
<reference evidence="1 2" key="1">
    <citation type="submission" date="2019-08" db="EMBL/GenBank/DDBJ databases">
        <title>Genome sequencing of Paenibacillus faecis DSM 23593(T).</title>
        <authorList>
            <person name="Kook J.-K."/>
            <person name="Park S.-N."/>
            <person name="Lim Y.K."/>
        </authorList>
    </citation>
    <scope>NUCLEOTIDE SEQUENCE [LARGE SCALE GENOMIC DNA]</scope>
    <source>
        <strain evidence="1 2">DSM 23593</strain>
    </source>
</reference>
<dbReference type="Proteomes" id="UP000325218">
    <property type="component" value="Unassembled WGS sequence"/>
</dbReference>
<evidence type="ECO:0000313" key="2">
    <source>
        <dbReference type="Proteomes" id="UP000325218"/>
    </source>
</evidence>
<gene>
    <name evidence="1" type="ORF">FRY98_23520</name>
</gene>
<proteinExistence type="predicted"/>
<sequence length="154" mass="18181">MDYDLFLNTKLDVMSLGDLLSKMLSGILNEEIKCVKVRSELGYHYLYVNGKYFTIHIELDDEDREEYREMNARYHYVDTNIHISVQLLSKTFEIGWLKLLELIGRLLKAIAGDILLLDDCSFSVMKRKNSITLVNTNLDEYRIKYITRENLKKF</sequence>
<protein>
    <submittedName>
        <fullName evidence="1">Uncharacterized protein</fullName>
    </submittedName>
</protein>
<dbReference type="AlphaFoldDB" id="A0A5D0CNG1"/>
<keyword evidence="2" id="KW-1185">Reference proteome</keyword>
<organism evidence="1 2">
    <name type="scientific">Paenibacillus faecis</name>
    <dbReference type="NCBI Taxonomy" id="862114"/>
    <lineage>
        <taxon>Bacteria</taxon>
        <taxon>Bacillati</taxon>
        <taxon>Bacillota</taxon>
        <taxon>Bacilli</taxon>
        <taxon>Bacillales</taxon>
        <taxon>Paenibacillaceae</taxon>
        <taxon>Paenibacillus</taxon>
    </lineage>
</organism>
<dbReference type="OrthoDB" id="2594111at2"/>
<comment type="caution">
    <text evidence="1">The sequence shown here is derived from an EMBL/GenBank/DDBJ whole genome shotgun (WGS) entry which is preliminary data.</text>
</comment>
<dbReference type="EMBL" id="VSDO01000005">
    <property type="protein sequence ID" value="TYA10754.1"/>
    <property type="molecule type" value="Genomic_DNA"/>
</dbReference>
<evidence type="ECO:0000313" key="1">
    <source>
        <dbReference type="EMBL" id="TYA10754.1"/>
    </source>
</evidence>